<accession>A0A5B7EH32</accession>
<keyword evidence="3" id="KW-1185">Reference proteome</keyword>
<proteinExistence type="predicted"/>
<dbReference type="EMBL" id="VSRR010002518">
    <property type="protein sequence ID" value="MPC31854.1"/>
    <property type="molecule type" value="Genomic_DNA"/>
</dbReference>
<dbReference type="Proteomes" id="UP000324222">
    <property type="component" value="Unassembled WGS sequence"/>
</dbReference>
<evidence type="ECO:0000313" key="2">
    <source>
        <dbReference type="EMBL" id="MPC31854.1"/>
    </source>
</evidence>
<feature type="region of interest" description="Disordered" evidence="1">
    <location>
        <begin position="58"/>
        <end position="79"/>
    </location>
</feature>
<comment type="caution">
    <text evidence="2">The sequence shown here is derived from an EMBL/GenBank/DDBJ whole genome shotgun (WGS) entry which is preliminary data.</text>
</comment>
<evidence type="ECO:0000313" key="3">
    <source>
        <dbReference type="Proteomes" id="UP000324222"/>
    </source>
</evidence>
<gene>
    <name evidence="2" type="ORF">E2C01_025154</name>
</gene>
<feature type="region of interest" description="Disordered" evidence="1">
    <location>
        <begin position="136"/>
        <end position="169"/>
    </location>
</feature>
<evidence type="ECO:0000256" key="1">
    <source>
        <dbReference type="SAM" id="MobiDB-lite"/>
    </source>
</evidence>
<organism evidence="2 3">
    <name type="scientific">Portunus trituberculatus</name>
    <name type="common">Swimming crab</name>
    <name type="synonym">Neptunus trituberculatus</name>
    <dbReference type="NCBI Taxonomy" id="210409"/>
    <lineage>
        <taxon>Eukaryota</taxon>
        <taxon>Metazoa</taxon>
        <taxon>Ecdysozoa</taxon>
        <taxon>Arthropoda</taxon>
        <taxon>Crustacea</taxon>
        <taxon>Multicrustacea</taxon>
        <taxon>Malacostraca</taxon>
        <taxon>Eumalacostraca</taxon>
        <taxon>Eucarida</taxon>
        <taxon>Decapoda</taxon>
        <taxon>Pleocyemata</taxon>
        <taxon>Brachyura</taxon>
        <taxon>Eubrachyura</taxon>
        <taxon>Portunoidea</taxon>
        <taxon>Portunidae</taxon>
        <taxon>Portuninae</taxon>
        <taxon>Portunus</taxon>
    </lineage>
</organism>
<protein>
    <submittedName>
        <fullName evidence="2">Uncharacterized protein</fullName>
    </submittedName>
</protein>
<name>A0A5B7EH32_PORTR</name>
<feature type="compositionally biased region" description="Low complexity" evidence="1">
    <location>
        <begin position="159"/>
        <end position="169"/>
    </location>
</feature>
<sequence>MRTDRIASRVRRTCGEEELRLALRAGFSKALNSSGVWQSGATLSLVGCVLWLASGSSSERDLGMPSSGSGCSSEAWPGKSSSCRVMLVSESSEDRDRRTRCCPRQKLDILAGEREPSEEAAAANCSLVVSMGRRKRVGEGVPSSSGCQDRSEERRTSLGCGAAAASCSR</sequence>
<dbReference type="AlphaFoldDB" id="A0A5B7EH32"/>
<reference evidence="2 3" key="1">
    <citation type="submission" date="2019-05" db="EMBL/GenBank/DDBJ databases">
        <title>Another draft genome of Portunus trituberculatus and its Hox gene families provides insights of decapod evolution.</title>
        <authorList>
            <person name="Jeong J.-H."/>
            <person name="Song I."/>
            <person name="Kim S."/>
            <person name="Choi T."/>
            <person name="Kim D."/>
            <person name="Ryu S."/>
            <person name="Kim W."/>
        </authorList>
    </citation>
    <scope>NUCLEOTIDE SEQUENCE [LARGE SCALE GENOMIC DNA]</scope>
    <source>
        <tissue evidence="2">Muscle</tissue>
    </source>
</reference>